<evidence type="ECO:0000313" key="12">
    <source>
        <dbReference type="Proteomes" id="UP000054007"/>
    </source>
</evidence>
<dbReference type="PANTHER" id="PTHR12147">
    <property type="entry name" value="METALLOPEPTIDASE M28 FAMILY MEMBER"/>
    <property type="match status" value="1"/>
</dbReference>
<gene>
    <name evidence="11" type="ORF">CYLTODRAFT_403596</name>
</gene>
<evidence type="ECO:0000259" key="10">
    <source>
        <dbReference type="Pfam" id="PF04389"/>
    </source>
</evidence>
<evidence type="ECO:0000256" key="1">
    <source>
        <dbReference type="ARBA" id="ARBA00001947"/>
    </source>
</evidence>
<dbReference type="OrthoDB" id="2214at2759"/>
<dbReference type="GO" id="GO:0008235">
    <property type="term" value="F:metalloexopeptidase activity"/>
    <property type="evidence" value="ECO:0007669"/>
    <property type="project" value="InterPro"/>
</dbReference>
<dbReference type="EC" id="3.4.-.-" evidence="9"/>
<evidence type="ECO:0000256" key="6">
    <source>
        <dbReference type="ARBA" id="ARBA00022801"/>
    </source>
</evidence>
<feature type="domain" description="Peptidase M28" evidence="10">
    <location>
        <begin position="163"/>
        <end position="349"/>
    </location>
</feature>
<evidence type="ECO:0000256" key="8">
    <source>
        <dbReference type="ARBA" id="ARBA00043962"/>
    </source>
</evidence>
<evidence type="ECO:0000256" key="7">
    <source>
        <dbReference type="ARBA" id="ARBA00022833"/>
    </source>
</evidence>
<dbReference type="GO" id="GO:0004177">
    <property type="term" value="F:aminopeptidase activity"/>
    <property type="evidence" value="ECO:0007669"/>
    <property type="project" value="UniProtKB-KW"/>
</dbReference>
<name>A0A0D7AY71_9AGAR</name>
<dbReference type="InterPro" id="IPR045175">
    <property type="entry name" value="M28_fam"/>
</dbReference>
<dbReference type="PANTHER" id="PTHR12147:SF56">
    <property type="entry name" value="AMINOPEPTIDASE YDR415C-RELATED"/>
    <property type="match status" value="1"/>
</dbReference>
<dbReference type="Pfam" id="PF04389">
    <property type="entry name" value="Peptidase_M28"/>
    <property type="match status" value="1"/>
</dbReference>
<protein>
    <recommendedName>
        <fullName evidence="9">Peptide hydrolase</fullName>
        <ecNumber evidence="9">3.4.-.-</ecNumber>
    </recommendedName>
</protein>
<sequence length="373" mass="39944">MKSIGTAILLATPALAASVPAIAEAKTHADHGMRLVSTAPGVAEWVTEDAKARFLANKTKFLDITESSQRQKAAKATSAKTVTYPSAPAKQDIVNPLLETLSLDNIRAHVDALGAFHNRYWKSESGAQASQWIVDTAAEITSSASYTEASVAAYNHSFVQNSVIAHIPGVSNGPLTIIGAHMDSANASDLMNGRAPGQDDNASGSANLLEIFRALLASEYAPITPVEVMWYAGEEGGILGSQDIAARYAQEGVEVQAVLNLDMTAYFRPGTEETVALITDYTDAGLTQFLRELIHEYLAIGWTNTECGYACSDHTSWDSEGYPAAFPFEAVLGNDNPLIHGENDTIDIDGFSWEHSLEFTKLGLAYIIELTSG</sequence>
<dbReference type="InterPro" id="IPR007484">
    <property type="entry name" value="Peptidase_M28"/>
</dbReference>
<comment type="similarity">
    <text evidence="8">Belongs to the peptidase M28 family. M28E subfamily.</text>
</comment>
<evidence type="ECO:0000256" key="2">
    <source>
        <dbReference type="ARBA" id="ARBA00022438"/>
    </source>
</evidence>
<proteinExistence type="inferred from homology"/>
<evidence type="ECO:0000256" key="3">
    <source>
        <dbReference type="ARBA" id="ARBA00022670"/>
    </source>
</evidence>
<dbReference type="AlphaFoldDB" id="A0A0D7AY71"/>
<keyword evidence="6 9" id="KW-0378">Hydrolase</keyword>
<keyword evidence="2" id="KW-0031">Aminopeptidase</keyword>
<keyword evidence="4 9" id="KW-0479">Metal-binding</keyword>
<feature type="signal peptide" evidence="9">
    <location>
        <begin position="1"/>
        <end position="16"/>
    </location>
</feature>
<keyword evidence="7 9" id="KW-0862">Zinc</keyword>
<organism evidence="11 12">
    <name type="scientific">Cylindrobasidium torrendii FP15055 ss-10</name>
    <dbReference type="NCBI Taxonomy" id="1314674"/>
    <lineage>
        <taxon>Eukaryota</taxon>
        <taxon>Fungi</taxon>
        <taxon>Dikarya</taxon>
        <taxon>Basidiomycota</taxon>
        <taxon>Agaricomycotina</taxon>
        <taxon>Agaricomycetes</taxon>
        <taxon>Agaricomycetidae</taxon>
        <taxon>Agaricales</taxon>
        <taxon>Marasmiineae</taxon>
        <taxon>Physalacriaceae</taxon>
        <taxon>Cylindrobasidium</taxon>
    </lineage>
</organism>
<keyword evidence="3 9" id="KW-0645">Protease</keyword>
<dbReference type="EMBL" id="KN880715">
    <property type="protein sequence ID" value="KIY63172.1"/>
    <property type="molecule type" value="Genomic_DNA"/>
</dbReference>
<evidence type="ECO:0000313" key="11">
    <source>
        <dbReference type="EMBL" id="KIY63172.1"/>
    </source>
</evidence>
<dbReference type="GO" id="GO:0046872">
    <property type="term" value="F:metal ion binding"/>
    <property type="evidence" value="ECO:0007669"/>
    <property type="project" value="UniProtKB-KW"/>
</dbReference>
<keyword evidence="12" id="KW-1185">Reference proteome</keyword>
<keyword evidence="5 9" id="KW-0732">Signal</keyword>
<reference evidence="11 12" key="1">
    <citation type="journal article" date="2015" name="Fungal Genet. Biol.">
        <title>Evolution of novel wood decay mechanisms in Agaricales revealed by the genome sequences of Fistulina hepatica and Cylindrobasidium torrendii.</title>
        <authorList>
            <person name="Floudas D."/>
            <person name="Held B.W."/>
            <person name="Riley R."/>
            <person name="Nagy L.G."/>
            <person name="Koehler G."/>
            <person name="Ransdell A.S."/>
            <person name="Younus H."/>
            <person name="Chow J."/>
            <person name="Chiniquy J."/>
            <person name="Lipzen A."/>
            <person name="Tritt A."/>
            <person name="Sun H."/>
            <person name="Haridas S."/>
            <person name="LaButti K."/>
            <person name="Ohm R.A."/>
            <person name="Kues U."/>
            <person name="Blanchette R.A."/>
            <person name="Grigoriev I.V."/>
            <person name="Minto R.E."/>
            <person name="Hibbett D.S."/>
        </authorList>
    </citation>
    <scope>NUCLEOTIDE SEQUENCE [LARGE SCALE GENOMIC DNA]</scope>
    <source>
        <strain evidence="11 12">FP15055 ss-10</strain>
    </source>
</reference>
<dbReference type="CDD" id="cd03879">
    <property type="entry name" value="M28_AAP"/>
    <property type="match status" value="1"/>
</dbReference>
<feature type="chain" id="PRO_5005115168" description="Peptide hydrolase" evidence="9">
    <location>
        <begin position="17"/>
        <end position="373"/>
    </location>
</feature>
<dbReference type="Gene3D" id="3.40.630.10">
    <property type="entry name" value="Zn peptidases"/>
    <property type="match status" value="1"/>
</dbReference>
<evidence type="ECO:0000256" key="5">
    <source>
        <dbReference type="ARBA" id="ARBA00022729"/>
    </source>
</evidence>
<accession>A0A0D7AY71</accession>
<dbReference type="Proteomes" id="UP000054007">
    <property type="component" value="Unassembled WGS sequence"/>
</dbReference>
<evidence type="ECO:0000256" key="9">
    <source>
        <dbReference type="RuleBase" id="RU361240"/>
    </source>
</evidence>
<dbReference type="SUPFAM" id="SSF53187">
    <property type="entry name" value="Zn-dependent exopeptidases"/>
    <property type="match status" value="1"/>
</dbReference>
<comment type="cofactor">
    <cofactor evidence="1">
        <name>Zn(2+)</name>
        <dbReference type="ChEBI" id="CHEBI:29105"/>
    </cofactor>
</comment>
<evidence type="ECO:0000256" key="4">
    <source>
        <dbReference type="ARBA" id="ARBA00022723"/>
    </source>
</evidence>
<dbReference type="GO" id="GO:0006508">
    <property type="term" value="P:proteolysis"/>
    <property type="evidence" value="ECO:0007669"/>
    <property type="project" value="UniProtKB-KW"/>
</dbReference>
<dbReference type="STRING" id="1314674.A0A0D7AY71"/>